<dbReference type="AlphaFoldDB" id="A0AAU9D1N6"/>
<dbReference type="EMBL" id="AP026802">
    <property type="protein sequence ID" value="BDR57624.1"/>
    <property type="molecule type" value="Genomic_DNA"/>
</dbReference>
<reference evidence="1 2" key="1">
    <citation type="journal article" date="2023" name="Microbiol. Spectr.">
        <title>Symbiosis of Carpenter Bees with Uncharacterized Lactic Acid Bacteria Showing NAD Auxotrophy.</title>
        <authorList>
            <person name="Kawasaki S."/>
            <person name="Ozawa K."/>
            <person name="Mori T."/>
            <person name="Yamamoto A."/>
            <person name="Ito M."/>
            <person name="Ohkuma M."/>
            <person name="Sakamoto M."/>
            <person name="Matsutani M."/>
        </authorList>
    </citation>
    <scope>NUCLEOTIDE SEQUENCE [LARGE SCALE GENOMIC DNA]</scope>
    <source>
        <strain evidence="1 2">XA3</strain>
    </source>
</reference>
<keyword evidence="2" id="KW-1185">Reference proteome</keyword>
<dbReference type="Proteomes" id="UP001321861">
    <property type="component" value="Chromosome"/>
</dbReference>
<protein>
    <recommendedName>
        <fullName evidence="3">DUF4145 domain-containing protein</fullName>
    </recommendedName>
</protein>
<sequence>MSKTDAYFFTEDLSNFEKSSIDLIKPAICGYCNMTGDQKLINTIIDDINISDFAGVTLTFCYNCKNISARFLFYNEWEGNYTVAKSAPAEDFKQEDLNSYIEKEYPEFSEIYKQSQIAETNGLNQVAGIAYRKSLEFLVSDFLLKVQHEDENWVNDYNTSLSQKIEKLGDQRIKTLAKASSWLGNDQAHYSKRHPEFDVEDLKAFIKVMVLAIENDYQISKAEALINRKKEQ</sequence>
<evidence type="ECO:0000313" key="2">
    <source>
        <dbReference type="Proteomes" id="UP001321861"/>
    </source>
</evidence>
<organism evidence="1 2">
    <name type="scientific">Xylocopilactobacillus apicola</name>
    <dbReference type="NCBI Taxonomy" id="2932184"/>
    <lineage>
        <taxon>Bacteria</taxon>
        <taxon>Bacillati</taxon>
        <taxon>Bacillota</taxon>
        <taxon>Bacilli</taxon>
        <taxon>Lactobacillales</taxon>
        <taxon>Lactobacillaceae</taxon>
        <taxon>Xylocopilactobacillus</taxon>
    </lineage>
</organism>
<dbReference type="KEGG" id="xap:XA3_00650"/>
<accession>A0AAU9D1N6</accession>
<proteinExistence type="predicted"/>
<evidence type="ECO:0008006" key="3">
    <source>
        <dbReference type="Google" id="ProtNLM"/>
    </source>
</evidence>
<name>A0AAU9D1N6_9LACO</name>
<dbReference type="RefSeq" id="WP_317635580.1">
    <property type="nucleotide sequence ID" value="NZ_AP026802.1"/>
</dbReference>
<gene>
    <name evidence="1" type="ORF">XA3_00650</name>
</gene>
<evidence type="ECO:0000313" key="1">
    <source>
        <dbReference type="EMBL" id="BDR57624.1"/>
    </source>
</evidence>